<gene>
    <name evidence="2" type="ORF">IBL28_21940</name>
</gene>
<feature type="chain" id="PRO_5037459706" evidence="1">
    <location>
        <begin position="20"/>
        <end position="364"/>
    </location>
</feature>
<feature type="signal peptide" evidence="1">
    <location>
        <begin position="1"/>
        <end position="19"/>
    </location>
</feature>
<keyword evidence="3" id="KW-1185">Reference proteome</keyword>
<accession>A0A926JW25</accession>
<proteinExistence type="predicted"/>
<dbReference type="Pfam" id="PF07642">
    <property type="entry name" value="BBP2"/>
    <property type="match status" value="1"/>
</dbReference>
<evidence type="ECO:0000313" key="2">
    <source>
        <dbReference type="EMBL" id="MBC9798643.1"/>
    </source>
</evidence>
<dbReference type="Proteomes" id="UP000653730">
    <property type="component" value="Unassembled WGS sequence"/>
</dbReference>
<dbReference type="SUPFAM" id="SSF56935">
    <property type="entry name" value="Porins"/>
    <property type="match status" value="1"/>
</dbReference>
<dbReference type="AlphaFoldDB" id="A0A926JW25"/>
<keyword evidence="1" id="KW-0732">Signal</keyword>
<evidence type="ECO:0000256" key="1">
    <source>
        <dbReference type="SAM" id="SignalP"/>
    </source>
</evidence>
<dbReference type="InterPro" id="IPR011486">
    <property type="entry name" value="BBP2"/>
</dbReference>
<organism evidence="2 3">
    <name type="scientific">Sinomicrobium weinanense</name>
    <dbReference type="NCBI Taxonomy" id="2842200"/>
    <lineage>
        <taxon>Bacteria</taxon>
        <taxon>Pseudomonadati</taxon>
        <taxon>Bacteroidota</taxon>
        <taxon>Flavobacteriia</taxon>
        <taxon>Flavobacteriales</taxon>
        <taxon>Flavobacteriaceae</taxon>
        <taxon>Sinomicrobium</taxon>
    </lineage>
</organism>
<protein>
    <submittedName>
        <fullName evidence="2">Porin</fullName>
    </submittedName>
</protein>
<sequence>MKLYRFFIPVLLCFGTVHAQEKNKTLTISGYIDTYYSYFTHDTDANAFQPYTTVSARNERFGLNVAQIGAHYSSDRIRSNLTLHWGDIAQATWSEEYRAIQEANLGFRIAEDLWIDAGFFTTHIGTESFLPKNNFLSSTAVATYNEPFYQAGAKISYEGFEKLYIELWAVNGYNYFQDVNDAKSFGLLLQYQFNEATSLTYTNLLGRESPDDFPVKQFRTYHNMYLNTRLTDKLFLTLGGDIGTQSNTTGDGAGTAFMYNALATVRYQVNPQWSVTARGERFRDKEGFISGFIPRTDGEETGLDLWGITLGGEYKPVTNAYIRGEARFLRADKDIAMFPDNHNTNERWELMVTLGYHLDHLFNF</sequence>
<name>A0A926JW25_9FLAO</name>
<evidence type="ECO:0000313" key="3">
    <source>
        <dbReference type="Proteomes" id="UP000653730"/>
    </source>
</evidence>
<comment type="caution">
    <text evidence="2">The sequence shown here is derived from an EMBL/GenBank/DDBJ whole genome shotgun (WGS) entry which is preliminary data.</text>
</comment>
<reference evidence="2 3" key="1">
    <citation type="submission" date="2020-09" db="EMBL/GenBank/DDBJ databases">
        <title>Sinomicrobium weinanense sp. nov., a halophilic bacteria isolated from saline-alkali soil.</title>
        <authorList>
            <person name="Wu P."/>
            <person name="Ren H."/>
            <person name="Mei Y."/>
            <person name="Liang Y."/>
            <person name="Chen Z."/>
        </authorList>
    </citation>
    <scope>NUCLEOTIDE SEQUENCE [LARGE SCALE GENOMIC DNA]</scope>
    <source>
        <strain evidence="2 3">FJxs</strain>
    </source>
</reference>
<dbReference type="EMBL" id="JACVDC010000147">
    <property type="protein sequence ID" value="MBC9798643.1"/>
    <property type="molecule type" value="Genomic_DNA"/>
</dbReference>
<dbReference type="RefSeq" id="WP_187967751.1">
    <property type="nucleotide sequence ID" value="NZ_JACVDC010000147.1"/>
</dbReference>